<keyword evidence="3 8" id="KW-0853">WD repeat</keyword>
<name>A0A6H5G0Y5_9HEMI</name>
<keyword evidence="2 7" id="KW-0396">Initiation factor</keyword>
<dbReference type="PROSITE" id="PS50082">
    <property type="entry name" value="WD_REPEATS_2"/>
    <property type="match status" value="4"/>
</dbReference>
<dbReference type="PANTHER" id="PTHR19877">
    <property type="entry name" value="EUKARYOTIC TRANSLATION INITIATION FACTOR 3 SUBUNIT I"/>
    <property type="match status" value="1"/>
</dbReference>
<proteinExistence type="inferred from homology"/>
<dbReference type="InterPro" id="IPR001680">
    <property type="entry name" value="WD40_rpt"/>
</dbReference>
<feature type="repeat" description="WD" evidence="8">
    <location>
        <begin position="280"/>
        <end position="305"/>
    </location>
</feature>
<dbReference type="GO" id="GO:0033290">
    <property type="term" value="C:eukaryotic 48S preinitiation complex"/>
    <property type="evidence" value="ECO:0007669"/>
    <property type="project" value="UniProtKB-UniRule"/>
</dbReference>
<comment type="subunit">
    <text evidence="7">Component of the eukaryotic translation initiation factor 3 (eIF-3) complex.</text>
</comment>
<evidence type="ECO:0000256" key="2">
    <source>
        <dbReference type="ARBA" id="ARBA00022540"/>
    </source>
</evidence>
<evidence type="ECO:0000256" key="4">
    <source>
        <dbReference type="ARBA" id="ARBA00022737"/>
    </source>
</evidence>
<evidence type="ECO:0000256" key="1">
    <source>
        <dbReference type="ARBA" id="ARBA00022490"/>
    </source>
</evidence>
<dbReference type="SUPFAM" id="SSF50978">
    <property type="entry name" value="WD40 repeat-like"/>
    <property type="match status" value="1"/>
</dbReference>
<comment type="similarity">
    <text evidence="7">Belongs to the eIF-3 subunit I family.</text>
</comment>
<dbReference type="Pfam" id="PF24805">
    <property type="entry name" value="EIF3I"/>
    <property type="match status" value="1"/>
</dbReference>
<dbReference type="GO" id="GO:0071541">
    <property type="term" value="C:eukaryotic translation initiation factor 3 complex, eIF3m"/>
    <property type="evidence" value="ECO:0007669"/>
    <property type="project" value="TreeGrafter"/>
</dbReference>
<feature type="repeat" description="WD" evidence="8">
    <location>
        <begin position="48"/>
        <end position="89"/>
    </location>
</feature>
<dbReference type="InterPro" id="IPR036322">
    <property type="entry name" value="WD40_repeat_dom_sf"/>
</dbReference>
<dbReference type="Proteomes" id="UP000479000">
    <property type="component" value="Unassembled WGS sequence"/>
</dbReference>
<comment type="similarity">
    <text evidence="6">Belongs to the WD repeat STRAP family.</text>
</comment>
<dbReference type="AlphaFoldDB" id="A0A6H5G0Y5"/>
<keyword evidence="1 7" id="KW-0963">Cytoplasm</keyword>
<dbReference type="OrthoDB" id="24966at2759"/>
<dbReference type="PROSITE" id="PS00678">
    <property type="entry name" value="WD_REPEATS_1"/>
    <property type="match status" value="1"/>
</dbReference>
<reference evidence="9 10" key="1">
    <citation type="submission" date="2020-02" db="EMBL/GenBank/DDBJ databases">
        <authorList>
            <person name="Ferguson B K."/>
        </authorList>
    </citation>
    <scope>NUCLEOTIDE SEQUENCE [LARGE SCALE GENOMIC DNA]</scope>
</reference>
<comment type="function">
    <text evidence="7">Component of the eukaryotic translation initiation factor 3 (eIF-3) complex, which is involved in protein synthesis of a specialized repertoire of mRNAs and, together with other initiation factors, stimulates binding of mRNA and methionyl-tRNAi to the 40S ribosome. The eIF-3 complex specifically targets and initiates translation of a subset of mRNAs involved in cell proliferation.</text>
</comment>
<evidence type="ECO:0000313" key="10">
    <source>
        <dbReference type="Proteomes" id="UP000479000"/>
    </source>
</evidence>
<dbReference type="Gene3D" id="2.130.10.10">
    <property type="entry name" value="YVTN repeat-like/Quinoprotein amine dehydrogenase"/>
    <property type="match status" value="1"/>
</dbReference>
<evidence type="ECO:0000256" key="5">
    <source>
        <dbReference type="ARBA" id="ARBA00022917"/>
    </source>
</evidence>
<evidence type="ECO:0000313" key="9">
    <source>
        <dbReference type="EMBL" id="CAA9995900.1"/>
    </source>
</evidence>
<dbReference type="PROSITE" id="PS50294">
    <property type="entry name" value="WD_REPEATS_REGION"/>
    <property type="match status" value="3"/>
</dbReference>
<evidence type="ECO:0000256" key="6">
    <source>
        <dbReference type="ARBA" id="ARBA00038394"/>
    </source>
</evidence>
<dbReference type="EMBL" id="CADCXU010004129">
    <property type="protein sequence ID" value="CAA9995900.1"/>
    <property type="molecule type" value="Genomic_DNA"/>
</dbReference>
<feature type="repeat" description="WD" evidence="8">
    <location>
        <begin position="183"/>
        <end position="224"/>
    </location>
</feature>
<comment type="subcellular location">
    <subcellularLocation>
        <location evidence="7">Cytoplasm</location>
    </subcellularLocation>
</comment>
<dbReference type="HAMAP" id="MF_03008">
    <property type="entry name" value="eIF3i"/>
    <property type="match status" value="1"/>
</dbReference>
<organism evidence="9 10">
    <name type="scientific">Nesidiocoris tenuis</name>
    <dbReference type="NCBI Taxonomy" id="355587"/>
    <lineage>
        <taxon>Eukaryota</taxon>
        <taxon>Metazoa</taxon>
        <taxon>Ecdysozoa</taxon>
        <taxon>Arthropoda</taxon>
        <taxon>Hexapoda</taxon>
        <taxon>Insecta</taxon>
        <taxon>Pterygota</taxon>
        <taxon>Neoptera</taxon>
        <taxon>Paraneoptera</taxon>
        <taxon>Hemiptera</taxon>
        <taxon>Heteroptera</taxon>
        <taxon>Panheteroptera</taxon>
        <taxon>Cimicomorpha</taxon>
        <taxon>Miridae</taxon>
        <taxon>Dicyphina</taxon>
        <taxon>Nesidiocoris</taxon>
    </lineage>
</organism>
<evidence type="ECO:0000256" key="3">
    <source>
        <dbReference type="ARBA" id="ARBA00022574"/>
    </source>
</evidence>
<dbReference type="SMART" id="SM00320">
    <property type="entry name" value="WD40"/>
    <property type="match status" value="6"/>
</dbReference>
<accession>A0A6H5G0Y5</accession>
<feature type="repeat" description="WD" evidence="8">
    <location>
        <begin position="6"/>
        <end position="47"/>
    </location>
</feature>
<evidence type="ECO:0000256" key="7">
    <source>
        <dbReference type="HAMAP-Rule" id="MF_03008"/>
    </source>
</evidence>
<keyword evidence="4" id="KW-0677">Repeat</keyword>
<dbReference type="GO" id="GO:0003723">
    <property type="term" value="F:RNA binding"/>
    <property type="evidence" value="ECO:0007669"/>
    <property type="project" value="TreeGrafter"/>
</dbReference>
<dbReference type="GO" id="GO:0003743">
    <property type="term" value="F:translation initiation factor activity"/>
    <property type="evidence" value="ECO:0007669"/>
    <property type="project" value="UniProtKB-UniRule"/>
</dbReference>
<gene>
    <name evidence="9" type="ORF">NTEN_LOCUS2603</name>
</gene>
<dbReference type="InterPro" id="IPR015943">
    <property type="entry name" value="WD40/YVTN_repeat-like_dom_sf"/>
</dbReference>
<dbReference type="PANTHER" id="PTHR19877:SF1">
    <property type="entry name" value="EUKARYOTIC TRANSLATION INITIATION FACTOR 3 SUBUNIT I"/>
    <property type="match status" value="1"/>
</dbReference>
<keyword evidence="5 7" id="KW-0648">Protein biosynthesis</keyword>
<dbReference type="GO" id="GO:0001732">
    <property type="term" value="P:formation of cytoplasmic translation initiation complex"/>
    <property type="evidence" value="ECO:0007669"/>
    <property type="project" value="UniProtKB-UniRule"/>
</dbReference>
<dbReference type="InterPro" id="IPR027525">
    <property type="entry name" value="eIF3i"/>
</dbReference>
<protein>
    <recommendedName>
        <fullName evidence="7">Eukaryotic translation initiation factor 3 subunit I</fullName>
        <shortName evidence="7">eIF3i</shortName>
    </recommendedName>
</protein>
<evidence type="ECO:0000256" key="8">
    <source>
        <dbReference type="PROSITE-ProRule" id="PRU00221"/>
    </source>
</evidence>
<keyword evidence="10" id="KW-1185">Reference proteome</keyword>
<dbReference type="InterPro" id="IPR019775">
    <property type="entry name" value="WD40_repeat_CS"/>
</dbReference>
<dbReference type="GO" id="GO:0016282">
    <property type="term" value="C:eukaryotic 43S preinitiation complex"/>
    <property type="evidence" value="ECO:0007669"/>
    <property type="project" value="UniProtKB-UniRule"/>
</dbReference>
<sequence length="468" mass="51821">MRPLMLHGHERPITQIKYNREGDLLFSSAKDHVPNVWYSLNGERLGSLHGHQGAVWCLDVNWESTHLMTGAADNSLKIWDISTGQVIGSITTVSTVRTCVFSFSADLAAFSTDTQRKQTCHINVIDCRITDSFGSEPILSLPVPDSKVTALQWGPIDEKIVTGHENGRLCQWEVRMGKLLTEVEGHQGNINDMQMSRDGLMFVTASSDHTAKLFDFESLLHLKTYTTERPVNSAAISPILDHVVLGGGQDAAIVTTTSSRVGKFDSRFFHLIFEEEFARVKGHFGPINSLAFHPDGKSYATGGEDELFFFSFTHLRHFSRLPRPPSPVVAAFEHVGSGDGVQSPVTTLTATLAPFSRNFDETVVERKVMSDRVLPPLAILSVVRETFDDVPAKPCKLILQFSNILSPGYFLCKAVVGRGAVVPGYAPGTWQRRRAREASPWPFAPDRFAPSPFALWRRPTTIVIGPCF</sequence>